<proteinExistence type="predicted"/>
<keyword evidence="1" id="KW-0732">Signal</keyword>
<feature type="chain" id="PRO_5046118012" description="DUF1570 domain-containing protein" evidence="1">
    <location>
        <begin position="25"/>
        <end position="487"/>
    </location>
</feature>
<evidence type="ECO:0000256" key="1">
    <source>
        <dbReference type="SAM" id="SignalP"/>
    </source>
</evidence>
<evidence type="ECO:0000313" key="2">
    <source>
        <dbReference type="EMBL" id="MDE8654105.1"/>
    </source>
</evidence>
<sequence length="487" mass="52314">MLRPAFRFLLALAALLACAVPAHAAGWYRATTAEFIIYSEGDPADLRAFAENLERFDAVLRERFAIRAEPRPNPLTIYLLAKAGSVSRLLDRDHVAGFYSPVSEGSFAIANRAADRGGKRLSGQMTLFHEYTHHFMYRHLTAPWPAWYREGLAEYLSTVTFAPDGSWTMGTPPGRRLRRARGAAAPLAPMLAGEMPAKATKDPRDFYARAWLLAHMLESDPARSAALKTYLAAIAAGEAPGAAAARLGSPAALDRAFAAYAARPLPVTPSPGPVAPPAPPEITALDGPASALVELELARRTGRDAEATRAALAGLATRFPNDPAVLYQLALAERARDGGAIAAEALADRLVALAPDHARGHLLRADLLAARGAPRDTILDELARAARLGPDDPYIAVTRYRIMTRLGVPPTPELFASIAHAFALAPESSEVRLAHAFALAAQRRFDEAEAVAKVMAYDPHGGDVGRKALETIGNMRRLFANAPERPN</sequence>
<dbReference type="Proteomes" id="UP001216253">
    <property type="component" value="Unassembled WGS sequence"/>
</dbReference>
<keyword evidence="3" id="KW-1185">Reference proteome</keyword>
<gene>
    <name evidence="2" type="ORF">PYV00_20635</name>
</gene>
<comment type="caution">
    <text evidence="2">The sequence shown here is derived from an EMBL/GenBank/DDBJ whole genome shotgun (WGS) entry which is preliminary data.</text>
</comment>
<dbReference type="EMBL" id="JARESE010000073">
    <property type="protein sequence ID" value="MDE8654105.1"/>
    <property type="molecule type" value="Genomic_DNA"/>
</dbReference>
<protein>
    <recommendedName>
        <fullName evidence="4">DUF1570 domain-containing protein</fullName>
    </recommendedName>
</protein>
<dbReference type="SUPFAM" id="SSF48452">
    <property type="entry name" value="TPR-like"/>
    <property type="match status" value="1"/>
</dbReference>
<dbReference type="Gene3D" id="1.25.40.10">
    <property type="entry name" value="Tetratricopeptide repeat domain"/>
    <property type="match status" value="1"/>
</dbReference>
<feature type="signal peptide" evidence="1">
    <location>
        <begin position="1"/>
        <end position="24"/>
    </location>
</feature>
<dbReference type="InterPro" id="IPR011990">
    <property type="entry name" value="TPR-like_helical_dom_sf"/>
</dbReference>
<dbReference type="PROSITE" id="PS51257">
    <property type="entry name" value="PROKAR_LIPOPROTEIN"/>
    <property type="match status" value="1"/>
</dbReference>
<accession>A0ABT5WW21</accession>
<reference evidence="2 3" key="1">
    <citation type="submission" date="2023-03" db="EMBL/GenBank/DDBJ databases">
        <title>NovoSphingobium album sp. nov. isolated from polycyclic aromatic hydrocarbons- and heavy-metal polluted soil.</title>
        <authorList>
            <person name="Liu Z."/>
            <person name="Wang K."/>
        </authorList>
    </citation>
    <scope>NUCLEOTIDE SEQUENCE [LARGE SCALE GENOMIC DNA]</scope>
    <source>
        <strain evidence="2 3">H3SJ31-1</strain>
    </source>
</reference>
<organism evidence="2 3">
    <name type="scientific">Novosphingobium album</name>
    <name type="common">ex Liu et al. 2023</name>
    <dbReference type="NCBI Taxonomy" id="3031130"/>
    <lineage>
        <taxon>Bacteria</taxon>
        <taxon>Pseudomonadati</taxon>
        <taxon>Pseudomonadota</taxon>
        <taxon>Alphaproteobacteria</taxon>
        <taxon>Sphingomonadales</taxon>
        <taxon>Sphingomonadaceae</taxon>
        <taxon>Novosphingobium</taxon>
    </lineage>
</organism>
<dbReference type="RefSeq" id="WP_275230219.1">
    <property type="nucleotide sequence ID" value="NZ_JARESE010000073.1"/>
</dbReference>
<evidence type="ECO:0000313" key="3">
    <source>
        <dbReference type="Proteomes" id="UP001216253"/>
    </source>
</evidence>
<name>A0ABT5WW21_9SPHN</name>
<evidence type="ECO:0008006" key="4">
    <source>
        <dbReference type="Google" id="ProtNLM"/>
    </source>
</evidence>